<evidence type="ECO:0000313" key="1">
    <source>
        <dbReference type="EMBL" id="TMS18120.1"/>
    </source>
</evidence>
<protein>
    <submittedName>
        <fullName evidence="1">Uncharacterized protein</fullName>
    </submittedName>
</protein>
<organism evidence="1 2">
    <name type="scientific">Larimichthys crocea</name>
    <name type="common">Large yellow croaker</name>
    <name type="synonym">Pseudosciaena crocea</name>
    <dbReference type="NCBI Taxonomy" id="215358"/>
    <lineage>
        <taxon>Eukaryota</taxon>
        <taxon>Metazoa</taxon>
        <taxon>Chordata</taxon>
        <taxon>Craniata</taxon>
        <taxon>Vertebrata</taxon>
        <taxon>Euteleostomi</taxon>
        <taxon>Actinopterygii</taxon>
        <taxon>Neopterygii</taxon>
        <taxon>Teleostei</taxon>
        <taxon>Neoteleostei</taxon>
        <taxon>Acanthomorphata</taxon>
        <taxon>Eupercaria</taxon>
        <taxon>Sciaenidae</taxon>
        <taxon>Larimichthys</taxon>
    </lineage>
</organism>
<dbReference type="EMBL" id="CM011679">
    <property type="protein sequence ID" value="TMS18120.1"/>
    <property type="molecule type" value="Genomic_DNA"/>
</dbReference>
<keyword evidence="2" id="KW-1185">Reference proteome</keyword>
<evidence type="ECO:0000313" key="2">
    <source>
        <dbReference type="Proteomes" id="UP000793456"/>
    </source>
</evidence>
<sequence>MDPFTEKLLERTRARRENLQKKMADRPNAANRQMAKRPREPLADTNSVISEPVIDKVPQVSSKPSPSKRMCSGENVQPAANEENQEPVMTRPVTPMADPPTDKKPPVGPASIRHSSSLEKSAARPAVQSQPEPEKMAVTSAAAADPPRSREAEMVSAGPALLMNKETPMEDPAPSAVGMKSRLQRLAEQRKCWDGSDPSDEVPDHIPLSLLKRQAEVPPAPTPTVSSDAPVGRRGRLANLAATIGSWEDDLSHANIPRSANEKPATTVHKFAVKDAASNKPSTAGHVVASSALSSKSTSSSNQQAAYSPVKSSRVVFPSPQKADIPAGRPALQSVSSPQKTAPSSSTSVPQSPLKNQALSKGLNPTSSPQKAAPSSTTSVPQSPLKNQALSRGLNPTASPQKPELRAKPTVTGPSGPQEKATAGAPVVKSFLERFGERCQERNNQSSPAGGTTHTKTPSVTPSAVTPNTRMVQERLRAAQAAHTTTADLAQRQKLERESELAQIRSRFQKGNNMWKNKDEAAETTKNTEIKEQLHKPVEAEVASLEPQDEPTAPSTERTDTPTKSIPPGMYKYSRTILLGCVQTLHRAL</sequence>
<proteinExistence type="predicted"/>
<gene>
    <name evidence="1" type="ORF">E3U43_010446</name>
</gene>
<accession>A0ACD3RFC8</accession>
<name>A0ACD3RFC8_LARCR</name>
<reference evidence="1" key="1">
    <citation type="submission" date="2018-11" db="EMBL/GenBank/DDBJ databases">
        <title>The sequence and de novo assembly of Larimichthys crocea genome using PacBio and Hi-C technologies.</title>
        <authorList>
            <person name="Xu P."/>
            <person name="Chen B."/>
            <person name="Zhou Z."/>
            <person name="Ke Q."/>
            <person name="Wu Y."/>
            <person name="Bai H."/>
            <person name="Pu F."/>
        </authorList>
    </citation>
    <scope>NUCLEOTIDE SEQUENCE</scope>
    <source>
        <tissue evidence="1">Muscle</tissue>
    </source>
</reference>
<comment type="caution">
    <text evidence="1">The sequence shown here is derived from an EMBL/GenBank/DDBJ whole genome shotgun (WGS) entry which is preliminary data.</text>
</comment>
<dbReference type="Proteomes" id="UP000793456">
    <property type="component" value="Chromosome VI"/>
</dbReference>